<dbReference type="AlphaFoldDB" id="F4CL60"/>
<gene>
    <name evidence="1" type="ordered locus">Psed_2789</name>
</gene>
<accession>F4CL60</accession>
<organism evidence="1 2">
    <name type="scientific">Pseudonocardia dioxanivorans (strain ATCC 55486 / DSM 44775 / JCM 13855 / CB1190)</name>
    <dbReference type="NCBI Taxonomy" id="675635"/>
    <lineage>
        <taxon>Bacteria</taxon>
        <taxon>Bacillati</taxon>
        <taxon>Actinomycetota</taxon>
        <taxon>Actinomycetes</taxon>
        <taxon>Pseudonocardiales</taxon>
        <taxon>Pseudonocardiaceae</taxon>
        <taxon>Pseudonocardia</taxon>
    </lineage>
</organism>
<name>F4CL60_PSEUX</name>
<proteinExistence type="predicted"/>
<sequence length="106" mass="12387">MVNAFSRVFGSRSPTPVQVRWQDGEPVEFQRRPVRKGPRFLVTDVRERWIEESPWPFPSPMPVGGDRLRCWRVAARSAEEPQAPEMEFVLRMRAGPGVWDLVRVQR</sequence>
<reference evidence="1 2" key="1">
    <citation type="journal article" date="2011" name="J. Bacteriol.">
        <title>Genome sequence of the 1,4-dioxane-degrading Pseudonocardia dioxanivorans strain CB1190.</title>
        <authorList>
            <person name="Sales C.M."/>
            <person name="Mahendra S."/>
            <person name="Grostern A."/>
            <person name="Parales R.E."/>
            <person name="Goodwin L.A."/>
            <person name="Woyke T."/>
            <person name="Nolan M."/>
            <person name="Lapidus A."/>
            <person name="Chertkov O."/>
            <person name="Ovchinnikova G."/>
            <person name="Sczyrba A."/>
            <person name="Alvarez-Cohen L."/>
        </authorList>
    </citation>
    <scope>NUCLEOTIDE SEQUENCE [LARGE SCALE GENOMIC DNA]</scope>
    <source>
        <strain evidence="2">ATCC 55486 / DSM 44775 / JCM 13855 / CB1190</strain>
    </source>
</reference>
<dbReference type="HOGENOM" id="CLU_2220984_0_0_11"/>
<dbReference type="STRING" id="675635.Psed_2789"/>
<evidence type="ECO:0000313" key="2">
    <source>
        <dbReference type="Proteomes" id="UP000007809"/>
    </source>
</evidence>
<evidence type="ECO:0000313" key="1">
    <source>
        <dbReference type="EMBL" id="AEA24989.1"/>
    </source>
</evidence>
<keyword evidence="2" id="KW-1185">Reference proteome</keyword>
<protein>
    <submittedName>
        <fullName evidence="1">Uncharacterized protein</fullName>
    </submittedName>
</protein>
<dbReference type="EMBL" id="CP002593">
    <property type="protein sequence ID" value="AEA24989.1"/>
    <property type="molecule type" value="Genomic_DNA"/>
</dbReference>
<dbReference type="eggNOG" id="ENOG5032405">
    <property type="taxonomic scope" value="Bacteria"/>
</dbReference>
<dbReference type="Proteomes" id="UP000007809">
    <property type="component" value="Chromosome"/>
</dbReference>
<dbReference type="KEGG" id="pdx:Psed_2789"/>